<dbReference type="InterPro" id="IPR001645">
    <property type="entry name" value="Folylpolyglutamate_synth"/>
</dbReference>
<comment type="subunit">
    <text evidence="3">Monomer.</text>
</comment>
<dbReference type="Pfam" id="PF02875">
    <property type="entry name" value="Mur_ligase_C"/>
    <property type="match status" value="1"/>
</dbReference>
<dbReference type="GO" id="GO:0005524">
    <property type="term" value="F:ATP binding"/>
    <property type="evidence" value="ECO:0007669"/>
    <property type="project" value="UniProtKB-KW"/>
</dbReference>
<dbReference type="InterPro" id="IPR036615">
    <property type="entry name" value="Mur_ligase_C_dom_sf"/>
</dbReference>
<dbReference type="InterPro" id="IPR036565">
    <property type="entry name" value="Mur-like_cat_sf"/>
</dbReference>
<dbReference type="FunFam" id="3.40.1190.10:FF:000004">
    <property type="entry name" value="Dihydrofolate synthase/folylpolyglutamate synthase"/>
    <property type="match status" value="1"/>
</dbReference>
<dbReference type="Gene3D" id="3.90.190.20">
    <property type="entry name" value="Mur ligase, C-terminal domain"/>
    <property type="match status" value="1"/>
</dbReference>
<evidence type="ECO:0000256" key="8">
    <source>
        <dbReference type="ARBA" id="ARBA00022842"/>
    </source>
</evidence>
<organism evidence="12">
    <name type="scientific">freshwater metagenome</name>
    <dbReference type="NCBI Taxonomy" id="449393"/>
    <lineage>
        <taxon>unclassified sequences</taxon>
        <taxon>metagenomes</taxon>
        <taxon>ecological metagenomes</taxon>
    </lineage>
</organism>
<dbReference type="GO" id="GO:0046656">
    <property type="term" value="P:folic acid biosynthetic process"/>
    <property type="evidence" value="ECO:0007669"/>
    <property type="project" value="UniProtKB-KW"/>
</dbReference>
<evidence type="ECO:0000256" key="5">
    <source>
        <dbReference type="ARBA" id="ARBA00022723"/>
    </source>
</evidence>
<dbReference type="InterPro" id="IPR018109">
    <property type="entry name" value="Folylpolyglutamate_synth_CS"/>
</dbReference>
<dbReference type="AlphaFoldDB" id="A0A6J6DX05"/>
<keyword evidence="5" id="KW-0479">Metal-binding</keyword>
<reference evidence="12" key="1">
    <citation type="submission" date="2020-05" db="EMBL/GenBank/DDBJ databases">
        <authorList>
            <person name="Chiriac C."/>
            <person name="Salcher M."/>
            <person name="Ghai R."/>
            <person name="Kavagutti S V."/>
        </authorList>
    </citation>
    <scope>NUCLEOTIDE SEQUENCE</scope>
</reference>
<keyword evidence="4" id="KW-0436">Ligase</keyword>
<evidence type="ECO:0000313" key="12">
    <source>
        <dbReference type="EMBL" id="CAB4568056.1"/>
    </source>
</evidence>
<keyword evidence="9" id="KW-0289">Folate biosynthesis</keyword>
<dbReference type="NCBIfam" id="TIGR01499">
    <property type="entry name" value="folC"/>
    <property type="match status" value="1"/>
</dbReference>
<dbReference type="PIRSF" id="PIRSF001563">
    <property type="entry name" value="Folylpolyglu_synth"/>
    <property type="match status" value="1"/>
</dbReference>
<dbReference type="GO" id="GO:0008841">
    <property type="term" value="F:dihydrofolate synthase activity"/>
    <property type="evidence" value="ECO:0007669"/>
    <property type="project" value="TreeGrafter"/>
</dbReference>
<evidence type="ECO:0000256" key="1">
    <source>
        <dbReference type="ARBA" id="ARBA00001946"/>
    </source>
</evidence>
<evidence type="ECO:0000256" key="3">
    <source>
        <dbReference type="ARBA" id="ARBA00011245"/>
    </source>
</evidence>
<evidence type="ECO:0000256" key="2">
    <source>
        <dbReference type="ARBA" id="ARBA00008276"/>
    </source>
</evidence>
<evidence type="ECO:0000256" key="7">
    <source>
        <dbReference type="ARBA" id="ARBA00022840"/>
    </source>
</evidence>
<proteinExistence type="inferred from homology"/>
<protein>
    <submittedName>
        <fullName evidence="12">Unannotated protein</fullName>
    </submittedName>
</protein>
<dbReference type="PROSITE" id="PS01012">
    <property type="entry name" value="FOLYLPOLYGLU_SYNT_2"/>
    <property type="match status" value="1"/>
</dbReference>
<evidence type="ECO:0000256" key="6">
    <source>
        <dbReference type="ARBA" id="ARBA00022741"/>
    </source>
</evidence>
<evidence type="ECO:0000259" key="11">
    <source>
        <dbReference type="Pfam" id="PF08245"/>
    </source>
</evidence>
<keyword evidence="8" id="KW-0460">Magnesium</keyword>
<dbReference type="GO" id="GO:0005737">
    <property type="term" value="C:cytoplasm"/>
    <property type="evidence" value="ECO:0007669"/>
    <property type="project" value="TreeGrafter"/>
</dbReference>
<comment type="similarity">
    <text evidence="2">Belongs to the folylpolyglutamate synthase family.</text>
</comment>
<dbReference type="GO" id="GO:0004326">
    <property type="term" value="F:tetrahydrofolylpolyglutamate synthase activity"/>
    <property type="evidence" value="ECO:0007669"/>
    <property type="project" value="InterPro"/>
</dbReference>
<evidence type="ECO:0000256" key="4">
    <source>
        <dbReference type="ARBA" id="ARBA00022598"/>
    </source>
</evidence>
<dbReference type="PANTHER" id="PTHR11136">
    <property type="entry name" value="FOLYLPOLYGLUTAMATE SYNTHASE-RELATED"/>
    <property type="match status" value="1"/>
</dbReference>
<accession>A0A6J6DX05</accession>
<dbReference type="SUPFAM" id="SSF53623">
    <property type="entry name" value="MurD-like peptide ligases, catalytic domain"/>
    <property type="match status" value="1"/>
</dbReference>
<gene>
    <name evidence="12" type="ORF">UFOPK1650_00559</name>
</gene>
<feature type="domain" description="Mur ligase C-terminal" evidence="10">
    <location>
        <begin position="304"/>
        <end position="432"/>
    </location>
</feature>
<feature type="domain" description="Mur ligase central" evidence="11">
    <location>
        <begin position="52"/>
        <end position="278"/>
    </location>
</feature>
<evidence type="ECO:0000256" key="9">
    <source>
        <dbReference type="ARBA" id="ARBA00022909"/>
    </source>
</evidence>
<keyword evidence="6" id="KW-0547">Nucleotide-binding</keyword>
<dbReference type="GO" id="GO:0046872">
    <property type="term" value="F:metal ion binding"/>
    <property type="evidence" value="ECO:0007669"/>
    <property type="project" value="UniProtKB-KW"/>
</dbReference>
<dbReference type="InterPro" id="IPR004101">
    <property type="entry name" value="Mur_ligase_C"/>
</dbReference>
<dbReference type="SUPFAM" id="SSF53244">
    <property type="entry name" value="MurD-like peptide ligases, peptide-binding domain"/>
    <property type="match status" value="1"/>
</dbReference>
<dbReference type="Gene3D" id="3.40.1190.10">
    <property type="entry name" value="Mur-like, catalytic domain"/>
    <property type="match status" value="1"/>
</dbReference>
<dbReference type="Pfam" id="PF08245">
    <property type="entry name" value="Mur_ligase_M"/>
    <property type="match status" value="1"/>
</dbReference>
<name>A0A6J6DX05_9ZZZZ</name>
<dbReference type="InterPro" id="IPR013221">
    <property type="entry name" value="Mur_ligase_cen"/>
</dbReference>
<keyword evidence="7" id="KW-0067">ATP-binding</keyword>
<dbReference type="PANTHER" id="PTHR11136:SF0">
    <property type="entry name" value="DIHYDROFOLATE SYNTHETASE-RELATED"/>
    <property type="match status" value="1"/>
</dbReference>
<sequence length="451" mass="49207">MSGADDLERMNFVEQELLRRWPESRLEPSLERIAYLCDALGSPQLSYPTIHITGTNGKTTTSRMIDALLYQLGYRTGRFTSPHLESITERIAINGEPISPEGFVATFDDIALYLEMVDSRMSHPLSFFEAICAMAFVAFAEYPIDVGVIEVGMGGEWDATNVVNGAVNVITPIGFDHMEYLGSTIEAIASTKAGIIKSGSITVLAAQEMAAAKVLLERCIAMESAPIREGIEFSLTSREIALGGQMISIDGVNGKYRDIFLPLHGLHQAHNAAVALASVEAFIGEKTLDEEVVREAFALVKSPGRLEVVLRDPTVILDAAHNPHGMNSLRETLAHEFDFTHRIAVFAPMGDKDVDGMLELMKETFDTLIVTRNSSQRALDVDRLAEMAKVHFDAARVITSSDLPAALETAIQRANERNLSEASSAAVVVTGSVVTVGEARLLMRRRRGLNS</sequence>
<dbReference type="EMBL" id="CAEZTJ010000065">
    <property type="protein sequence ID" value="CAB4568056.1"/>
    <property type="molecule type" value="Genomic_DNA"/>
</dbReference>
<comment type="cofactor">
    <cofactor evidence="1">
        <name>Mg(2+)</name>
        <dbReference type="ChEBI" id="CHEBI:18420"/>
    </cofactor>
</comment>
<evidence type="ECO:0000259" key="10">
    <source>
        <dbReference type="Pfam" id="PF02875"/>
    </source>
</evidence>